<dbReference type="OMA" id="MQWKLQE"/>
<dbReference type="GeneID" id="40328246"/>
<keyword evidence="2" id="KW-1185">Reference proteome</keyword>
<protein>
    <submittedName>
        <fullName evidence="1">Uncharacterized protein</fullName>
    </submittedName>
</protein>
<proteinExistence type="predicted"/>
<gene>
    <name evidence="1" type="ORF">TraAM80_04313</name>
</gene>
<dbReference type="RefSeq" id="XP_029238923.1">
    <property type="nucleotide sequence ID" value="XM_029381246.1"/>
</dbReference>
<accession>A0A422NK60</accession>
<reference evidence="1 2" key="1">
    <citation type="journal article" date="2018" name="BMC Genomics">
        <title>Genomic comparison of Trypanosoma conorhini and Trypanosoma rangeli to Trypanosoma cruzi strains of high and low virulence.</title>
        <authorList>
            <person name="Bradwell K.R."/>
            <person name="Koparde V.N."/>
            <person name="Matveyev A.V."/>
            <person name="Serrano M.G."/>
            <person name="Alves J.M."/>
            <person name="Parikh H."/>
            <person name="Huang B."/>
            <person name="Lee V."/>
            <person name="Espinosa-Alvarez O."/>
            <person name="Ortiz P.A."/>
            <person name="Costa-Martins A.G."/>
            <person name="Teixeira M.M."/>
            <person name="Buck G.A."/>
        </authorList>
    </citation>
    <scope>NUCLEOTIDE SEQUENCE [LARGE SCALE GENOMIC DNA]</scope>
    <source>
        <strain evidence="1 2">AM80</strain>
    </source>
</reference>
<dbReference type="EMBL" id="MKGL01000124">
    <property type="protein sequence ID" value="RNF05846.1"/>
    <property type="molecule type" value="Genomic_DNA"/>
</dbReference>
<comment type="caution">
    <text evidence="1">The sequence shown here is derived from an EMBL/GenBank/DDBJ whole genome shotgun (WGS) entry which is preliminary data.</text>
</comment>
<dbReference type="Proteomes" id="UP000283634">
    <property type="component" value="Unassembled WGS sequence"/>
</dbReference>
<evidence type="ECO:0000313" key="2">
    <source>
        <dbReference type="Proteomes" id="UP000283634"/>
    </source>
</evidence>
<name>A0A422NK60_TRYRA</name>
<sequence>MTTFSQGFSSFIDNYILLLAARFNAPLDAASISGCEHDESWEKVSHCVRDVLLHPKTEAEKREVAHLDASLFDAQACRGHALYFQWRLQEEAATAATTIRGSAPPSERLQSTKKIARGHSSHAVAPSSFDITKDSLRDEVERIYTTVRMNLPSTLNLPLPSNEAATNCCDDDDGDVRLADDGEGDEEEGNDEVLAAVDFALRTKEEVDRDLTIAEARDVLLTKVQQMQAEFFAQHRRWVDVPLDMVLAPVPKKVVDRSMSELTTDAKAVDSQSLSKSALREAHMATNFSAALQKRMTSSAATENAAGSSVGPGVDSPTLLLEALRRSVHVNRPPRPSQMREEDYEADYRDVVDAISPSKDISMEARYDIYQKTNLIGGSRMPQENSRLIDDATRSTTVSISRANRWKVLEYDVEADEASDNTT</sequence>
<dbReference type="AlphaFoldDB" id="A0A422NK60"/>
<organism evidence="1 2">
    <name type="scientific">Trypanosoma rangeli</name>
    <dbReference type="NCBI Taxonomy" id="5698"/>
    <lineage>
        <taxon>Eukaryota</taxon>
        <taxon>Discoba</taxon>
        <taxon>Euglenozoa</taxon>
        <taxon>Kinetoplastea</taxon>
        <taxon>Metakinetoplastina</taxon>
        <taxon>Trypanosomatida</taxon>
        <taxon>Trypanosomatidae</taxon>
        <taxon>Trypanosoma</taxon>
        <taxon>Herpetosoma</taxon>
    </lineage>
</organism>
<evidence type="ECO:0000313" key="1">
    <source>
        <dbReference type="EMBL" id="RNF05846.1"/>
    </source>
</evidence>
<dbReference type="OrthoDB" id="273785at2759"/>